<dbReference type="InterPro" id="IPR036291">
    <property type="entry name" value="NAD(P)-bd_dom_sf"/>
</dbReference>
<evidence type="ECO:0000313" key="7">
    <source>
        <dbReference type="EMBL" id="ESK66151.1"/>
    </source>
</evidence>
<dbReference type="GO" id="GO:0016054">
    <property type="term" value="P:organic acid catabolic process"/>
    <property type="evidence" value="ECO:0007669"/>
    <property type="project" value="UniProtKB-ARBA"/>
</dbReference>
<dbReference type="InterPro" id="IPR002204">
    <property type="entry name" value="3-OH-isobutyrate_DH-rel_CS"/>
</dbReference>
<dbReference type="GO" id="GO:0016491">
    <property type="term" value="F:oxidoreductase activity"/>
    <property type="evidence" value="ECO:0007669"/>
    <property type="project" value="UniProtKB-KW"/>
</dbReference>
<dbReference type="InterPro" id="IPR029154">
    <property type="entry name" value="HIBADH-like_NADP-bd"/>
</dbReference>
<dbReference type="GO" id="GO:0050661">
    <property type="term" value="F:NADP binding"/>
    <property type="evidence" value="ECO:0007669"/>
    <property type="project" value="InterPro"/>
</dbReference>
<comment type="caution">
    <text evidence="7">The sequence shown here is derived from an EMBL/GenBank/DDBJ whole genome shotgun (WGS) entry which is preliminary data.</text>
</comment>
<dbReference type="PIRSF" id="PIRSF000103">
    <property type="entry name" value="HIBADH"/>
    <property type="match status" value="1"/>
</dbReference>
<reference evidence="7" key="1">
    <citation type="submission" date="2013-06" db="EMBL/GenBank/DDBJ databases">
        <authorList>
            <person name="Weinstock G."/>
            <person name="Sodergren E."/>
            <person name="Clifton S."/>
            <person name="Fulton L."/>
            <person name="Fulton B."/>
            <person name="Courtney L."/>
            <person name="Fronick C."/>
            <person name="Harrison M."/>
            <person name="Strong C."/>
            <person name="Farmer C."/>
            <person name="Delahaunty K."/>
            <person name="Markovic C."/>
            <person name="Hall O."/>
            <person name="Minx P."/>
            <person name="Tomlinson C."/>
            <person name="Mitreva M."/>
            <person name="Nelson J."/>
            <person name="Hou S."/>
            <person name="Wollam A."/>
            <person name="Pepin K.H."/>
            <person name="Johnson M."/>
            <person name="Bhonagiri V."/>
            <person name="Nash W.E."/>
            <person name="Warren W."/>
            <person name="Chinwalla A."/>
            <person name="Mardis E.R."/>
            <person name="Wilson R.K."/>
        </authorList>
    </citation>
    <scope>NUCLEOTIDE SEQUENCE [LARGE SCALE GENOMIC DNA]</scope>
    <source>
        <strain evidence="7">ATCC 49176</strain>
    </source>
</reference>
<evidence type="ECO:0000259" key="6">
    <source>
        <dbReference type="Pfam" id="PF14833"/>
    </source>
</evidence>
<accession>W1Q4Q3</accession>
<evidence type="ECO:0000256" key="4">
    <source>
        <dbReference type="PIRSR" id="PIRSR000103-1"/>
    </source>
</evidence>
<evidence type="ECO:0000256" key="1">
    <source>
        <dbReference type="ARBA" id="ARBA00009080"/>
    </source>
</evidence>
<dbReference type="SUPFAM" id="SSF48179">
    <property type="entry name" value="6-phosphogluconate dehydrogenase C-terminal domain-like"/>
    <property type="match status" value="1"/>
</dbReference>
<evidence type="ECO:0000256" key="3">
    <source>
        <dbReference type="ARBA" id="ARBA00023027"/>
    </source>
</evidence>
<sequence length="289" mass="30659">MANVGFIGLGVMGAAMARHLMGAGYQLVLYTRTKAKAEPLLQAGARWADTPKELAQACDLVFTIVGYPQDVESTYFGPEGLFAGAHPGSCFVDMTTSTPQLAVKIAEKALELGVEALDAPVSGGDLGAKEARLTIMVGGAKASYERVLPYLEVMGKTIKRQGGPGAGQHTKMANQIMIAGTMTGLTEMLVYAKAAGLSLNAVLETVGAGSAANWSMANYAPRILRQDYSPGFFAKHFKKDLGIALAEAEAMGLELPATRLAWQLYDKLCAAGHEDDGTQALIKLWWQSE</sequence>
<dbReference type="EMBL" id="ACIN03000003">
    <property type="protein sequence ID" value="ESK66151.1"/>
    <property type="molecule type" value="Genomic_DNA"/>
</dbReference>
<dbReference type="SUPFAM" id="SSF51735">
    <property type="entry name" value="NAD(P)-binding Rossmann-fold domains"/>
    <property type="match status" value="1"/>
</dbReference>
<evidence type="ECO:0000256" key="2">
    <source>
        <dbReference type="ARBA" id="ARBA00023002"/>
    </source>
</evidence>
<dbReference type="Proteomes" id="UP000019050">
    <property type="component" value="Unassembled WGS sequence"/>
</dbReference>
<dbReference type="PROSITE" id="PS00895">
    <property type="entry name" value="3_HYDROXYISOBUT_DH"/>
    <property type="match status" value="1"/>
</dbReference>
<dbReference type="InterPro" id="IPR008927">
    <property type="entry name" value="6-PGluconate_DH-like_C_sf"/>
</dbReference>
<dbReference type="InterPro" id="IPR013328">
    <property type="entry name" value="6PGD_dom2"/>
</dbReference>
<dbReference type="RefSeq" id="WP_023391145.1">
    <property type="nucleotide sequence ID" value="NZ_KI535340.1"/>
</dbReference>
<name>W1Q4Q3_ABIDE</name>
<proteinExistence type="inferred from homology"/>
<dbReference type="InterPro" id="IPR006115">
    <property type="entry name" value="6PGDH_NADP-bd"/>
</dbReference>
<dbReference type="GO" id="GO:0051287">
    <property type="term" value="F:NAD binding"/>
    <property type="evidence" value="ECO:0007669"/>
    <property type="project" value="InterPro"/>
</dbReference>
<comment type="similarity">
    <text evidence="1">Belongs to the HIBADH-related family.</text>
</comment>
<organism evidence="7 8">
    <name type="scientific">Abiotrophia defectiva ATCC 49176</name>
    <dbReference type="NCBI Taxonomy" id="592010"/>
    <lineage>
        <taxon>Bacteria</taxon>
        <taxon>Bacillati</taxon>
        <taxon>Bacillota</taxon>
        <taxon>Bacilli</taxon>
        <taxon>Lactobacillales</taxon>
        <taxon>Aerococcaceae</taxon>
        <taxon>Abiotrophia</taxon>
    </lineage>
</organism>
<evidence type="ECO:0000259" key="5">
    <source>
        <dbReference type="Pfam" id="PF03446"/>
    </source>
</evidence>
<dbReference type="HOGENOM" id="CLU_035117_1_0_9"/>
<gene>
    <name evidence="7" type="ORF">GCWU000182_000494</name>
</gene>
<dbReference type="Gene3D" id="1.10.1040.10">
    <property type="entry name" value="N-(1-d-carboxylethyl)-l-norvaline Dehydrogenase, domain 2"/>
    <property type="match status" value="1"/>
</dbReference>
<dbReference type="PANTHER" id="PTHR43060">
    <property type="entry name" value="3-HYDROXYISOBUTYRATE DEHYDROGENASE-LIKE 1, MITOCHONDRIAL-RELATED"/>
    <property type="match status" value="1"/>
</dbReference>
<keyword evidence="3" id="KW-0520">NAD</keyword>
<feature type="domain" description="6-phosphogluconate dehydrogenase NADP-binding" evidence="5">
    <location>
        <begin position="3"/>
        <end position="159"/>
    </location>
</feature>
<feature type="active site" evidence="4">
    <location>
        <position position="171"/>
    </location>
</feature>
<dbReference type="Pfam" id="PF14833">
    <property type="entry name" value="NAD_binding_11"/>
    <property type="match status" value="1"/>
</dbReference>
<dbReference type="Gene3D" id="3.40.50.720">
    <property type="entry name" value="NAD(P)-binding Rossmann-like Domain"/>
    <property type="match status" value="1"/>
</dbReference>
<feature type="domain" description="3-hydroxyisobutyrate dehydrogenase-like NAD-binding" evidence="6">
    <location>
        <begin position="165"/>
        <end position="285"/>
    </location>
</feature>
<dbReference type="GeneID" id="84816591"/>
<dbReference type="STRING" id="592010.GCWU000182_000494"/>
<dbReference type="InterPro" id="IPR015815">
    <property type="entry name" value="HIBADH-related"/>
</dbReference>
<dbReference type="AlphaFoldDB" id="W1Q4Q3"/>
<dbReference type="OrthoDB" id="9786703at2"/>
<dbReference type="PANTHER" id="PTHR43060:SF15">
    <property type="entry name" value="3-HYDROXYISOBUTYRATE DEHYDROGENASE-LIKE 1, MITOCHONDRIAL-RELATED"/>
    <property type="match status" value="1"/>
</dbReference>
<dbReference type="eggNOG" id="COG2084">
    <property type="taxonomic scope" value="Bacteria"/>
</dbReference>
<keyword evidence="2" id="KW-0560">Oxidoreductase</keyword>
<protein>
    <submittedName>
        <fullName evidence="7">Phosphogluconate dehydrogenase, NAD binding domain protein</fullName>
    </submittedName>
</protein>
<keyword evidence="8" id="KW-1185">Reference proteome</keyword>
<evidence type="ECO:0000313" key="8">
    <source>
        <dbReference type="Proteomes" id="UP000019050"/>
    </source>
</evidence>
<dbReference type="Pfam" id="PF03446">
    <property type="entry name" value="NAD_binding_2"/>
    <property type="match status" value="1"/>
</dbReference>